<sequence>MRALMDLQKGERLVWFYLPCALGLSKIKARLEIQSTRKVERRI</sequence>
<comment type="caution">
    <text evidence="1">The sequence shown here is derived from an EMBL/GenBank/DDBJ whole genome shotgun (WGS) entry which is preliminary data.</text>
</comment>
<accession>A0A9D3AXE5</accession>
<protein>
    <submittedName>
        <fullName evidence="1">Uncharacterized protein</fullName>
    </submittedName>
</protein>
<gene>
    <name evidence="1" type="ORF">SPSYN_00339</name>
</gene>
<reference evidence="1" key="1">
    <citation type="submission" date="2016-02" db="EMBL/GenBank/DDBJ databases">
        <title>Draft Genome Sequence of Sporotomaculum syntrophicum Strain FB, a Syntrophic Benzoate Degrader.</title>
        <authorList>
            <person name="Nobu M.K."/>
            <person name="Narihiro T."/>
            <person name="Qiu Y.-L."/>
            <person name="Ohashi A."/>
            <person name="Liu W.-T."/>
            <person name="Yuji S."/>
        </authorList>
    </citation>
    <scope>NUCLEOTIDE SEQUENCE</scope>
    <source>
        <strain evidence="1">FB</strain>
    </source>
</reference>
<dbReference type="Proteomes" id="UP000798488">
    <property type="component" value="Unassembled WGS sequence"/>
</dbReference>
<dbReference type="AlphaFoldDB" id="A0A9D3AXE5"/>
<organism evidence="1 2">
    <name type="scientific">Sporotomaculum syntrophicum</name>
    <dbReference type="NCBI Taxonomy" id="182264"/>
    <lineage>
        <taxon>Bacteria</taxon>
        <taxon>Bacillati</taxon>
        <taxon>Bacillota</taxon>
        <taxon>Clostridia</taxon>
        <taxon>Eubacteriales</taxon>
        <taxon>Desulfallaceae</taxon>
        <taxon>Sporotomaculum</taxon>
    </lineage>
</organism>
<proteinExistence type="predicted"/>
<dbReference type="EMBL" id="LSRS01000001">
    <property type="protein sequence ID" value="KAF1086620.1"/>
    <property type="molecule type" value="Genomic_DNA"/>
</dbReference>
<evidence type="ECO:0000313" key="1">
    <source>
        <dbReference type="EMBL" id="KAF1086620.1"/>
    </source>
</evidence>
<name>A0A9D3AXE5_9FIRM</name>
<keyword evidence="2" id="KW-1185">Reference proteome</keyword>
<evidence type="ECO:0000313" key="2">
    <source>
        <dbReference type="Proteomes" id="UP000798488"/>
    </source>
</evidence>